<dbReference type="EMBL" id="CVRL01000011">
    <property type="protein sequence ID" value="CRL10032.1"/>
    <property type="molecule type" value="Genomic_DNA"/>
</dbReference>
<accession>A0A0H5CYB6</accession>
<protein>
    <submittedName>
        <fullName evidence="1">Uncharacterized protein</fullName>
    </submittedName>
</protein>
<dbReference type="AlphaFoldDB" id="A0A0H5CYB6"/>
<dbReference type="RefSeq" id="WP_050672710.1">
    <property type="nucleotide sequence ID" value="NZ_CVRL01000011.1"/>
</dbReference>
<evidence type="ECO:0000313" key="1">
    <source>
        <dbReference type="EMBL" id="CRL10032.1"/>
    </source>
</evidence>
<reference evidence="2" key="1">
    <citation type="submission" date="2015-05" db="EMBL/GenBank/DDBJ databases">
        <authorList>
            <person name="Rodrigo-Torres Lidia"/>
            <person name="Arahal R.David."/>
        </authorList>
    </citation>
    <scope>NUCLEOTIDE SEQUENCE [LARGE SCALE GENOMIC DNA]</scope>
    <source>
        <strain evidence="2">CECT 7321</strain>
    </source>
</reference>
<sequence>MGSIMVYRYRPMRMVPTITTRVFIALAPLSVEADLMTGGRGRQQAKEIKTPGFEKFSCVSLLACDIFRFLSAEMLLNSVSTASFVSRLAAPPEGEMPES</sequence>
<name>A0A0H5CYB6_9RHOB</name>
<organism evidence="1 2">
    <name type="scientific">Phaeobacter italicus</name>
    <dbReference type="NCBI Taxonomy" id="481446"/>
    <lineage>
        <taxon>Bacteria</taxon>
        <taxon>Pseudomonadati</taxon>
        <taxon>Pseudomonadota</taxon>
        <taxon>Alphaproteobacteria</taxon>
        <taxon>Rhodobacterales</taxon>
        <taxon>Roseobacteraceae</taxon>
        <taxon>Phaeobacter</taxon>
    </lineage>
</organism>
<gene>
    <name evidence="1" type="ORF">NIT7321_00874</name>
</gene>
<evidence type="ECO:0000313" key="2">
    <source>
        <dbReference type="Proteomes" id="UP000043764"/>
    </source>
</evidence>
<dbReference type="Proteomes" id="UP000043764">
    <property type="component" value="Unassembled WGS sequence"/>
</dbReference>
<proteinExistence type="predicted"/>
<keyword evidence="2" id="KW-1185">Reference proteome</keyword>